<feature type="region of interest" description="Disordered" evidence="4">
    <location>
        <begin position="1"/>
        <end position="23"/>
    </location>
</feature>
<accession>A0ABW4SUL4</accession>
<dbReference type="Pfam" id="PF12833">
    <property type="entry name" value="HTH_18"/>
    <property type="match status" value="1"/>
</dbReference>
<name>A0ABW4SUL4_9ACTN</name>
<evidence type="ECO:0000256" key="1">
    <source>
        <dbReference type="ARBA" id="ARBA00023015"/>
    </source>
</evidence>
<reference evidence="7" key="1">
    <citation type="journal article" date="2019" name="Int. J. Syst. Evol. Microbiol.">
        <title>The Global Catalogue of Microorganisms (GCM) 10K type strain sequencing project: providing services to taxonomists for standard genome sequencing and annotation.</title>
        <authorList>
            <consortium name="The Broad Institute Genomics Platform"/>
            <consortium name="The Broad Institute Genome Sequencing Center for Infectious Disease"/>
            <person name="Wu L."/>
            <person name="Ma J."/>
        </authorList>
    </citation>
    <scope>NUCLEOTIDE SEQUENCE [LARGE SCALE GENOMIC DNA]</scope>
    <source>
        <strain evidence="7">ICMP 6774ER</strain>
    </source>
</reference>
<dbReference type="Gene3D" id="1.10.10.60">
    <property type="entry name" value="Homeodomain-like"/>
    <property type="match status" value="1"/>
</dbReference>
<dbReference type="InterPro" id="IPR018060">
    <property type="entry name" value="HTH_AraC"/>
</dbReference>
<evidence type="ECO:0000256" key="3">
    <source>
        <dbReference type="ARBA" id="ARBA00023163"/>
    </source>
</evidence>
<keyword evidence="2" id="KW-0238">DNA-binding</keyword>
<keyword evidence="3" id="KW-0804">Transcription</keyword>
<evidence type="ECO:0000313" key="6">
    <source>
        <dbReference type="EMBL" id="MFD1932560.1"/>
    </source>
</evidence>
<dbReference type="RefSeq" id="WP_379572623.1">
    <property type="nucleotide sequence ID" value="NZ_JBHUFV010000021.1"/>
</dbReference>
<dbReference type="Proteomes" id="UP001597368">
    <property type="component" value="Unassembled WGS sequence"/>
</dbReference>
<sequence length="275" mass="29536">MGSTAADRPAHAPGLSMTRRTPGPALRPYVTSLCAYREHYDRPVIRTEVALPGAVLILAFGAPMEVGGTRLTSFTGGLGDRYTVTRMSAPTEGVEVLLTPFGARRLFGVPMNELANLVAPVDDLLPGWGSVAVARLGELTSWQDRLTAAESLLAARILPAPPPDPRVVWAWDRLVESSGSVSVAWLAGSLGWSHRHLVSRFHDHVGLTPKASARVIRFDRAMSLLRSGADLADVATACGFYDQPHMNREFRAMAGTTPGQIRPRPQAVHGADSDS</sequence>
<comment type="caution">
    <text evidence="6">The sequence shown here is derived from an EMBL/GenBank/DDBJ whole genome shotgun (WGS) entry which is preliminary data.</text>
</comment>
<evidence type="ECO:0000313" key="7">
    <source>
        <dbReference type="Proteomes" id="UP001597368"/>
    </source>
</evidence>
<dbReference type="PANTHER" id="PTHR46796">
    <property type="entry name" value="HTH-TYPE TRANSCRIPTIONAL ACTIVATOR RHAS-RELATED"/>
    <property type="match status" value="1"/>
</dbReference>
<protein>
    <submittedName>
        <fullName evidence="6">Helix-turn-helix domain-containing protein</fullName>
    </submittedName>
</protein>
<evidence type="ECO:0000256" key="4">
    <source>
        <dbReference type="SAM" id="MobiDB-lite"/>
    </source>
</evidence>
<evidence type="ECO:0000256" key="2">
    <source>
        <dbReference type="ARBA" id="ARBA00023125"/>
    </source>
</evidence>
<dbReference type="PANTHER" id="PTHR46796:SF15">
    <property type="entry name" value="BLL1074 PROTEIN"/>
    <property type="match status" value="1"/>
</dbReference>
<dbReference type="SMART" id="SM00342">
    <property type="entry name" value="HTH_ARAC"/>
    <property type="match status" value="1"/>
</dbReference>
<dbReference type="InterPro" id="IPR050204">
    <property type="entry name" value="AraC_XylS_family_regulators"/>
</dbReference>
<organism evidence="6 7">
    <name type="scientific">Nonomuraea mangrovi</name>
    <dbReference type="NCBI Taxonomy" id="2316207"/>
    <lineage>
        <taxon>Bacteria</taxon>
        <taxon>Bacillati</taxon>
        <taxon>Actinomycetota</taxon>
        <taxon>Actinomycetes</taxon>
        <taxon>Streptosporangiales</taxon>
        <taxon>Streptosporangiaceae</taxon>
        <taxon>Nonomuraea</taxon>
    </lineage>
</organism>
<gene>
    <name evidence="6" type="ORF">ACFSKW_13840</name>
</gene>
<proteinExistence type="predicted"/>
<dbReference type="SUPFAM" id="SSF46689">
    <property type="entry name" value="Homeodomain-like"/>
    <property type="match status" value="1"/>
</dbReference>
<feature type="region of interest" description="Disordered" evidence="4">
    <location>
        <begin position="255"/>
        <end position="275"/>
    </location>
</feature>
<keyword evidence="7" id="KW-1185">Reference proteome</keyword>
<feature type="domain" description="HTH araC/xylS-type" evidence="5">
    <location>
        <begin position="165"/>
        <end position="264"/>
    </location>
</feature>
<dbReference type="EMBL" id="JBHUFV010000021">
    <property type="protein sequence ID" value="MFD1932560.1"/>
    <property type="molecule type" value="Genomic_DNA"/>
</dbReference>
<evidence type="ECO:0000259" key="5">
    <source>
        <dbReference type="PROSITE" id="PS01124"/>
    </source>
</evidence>
<dbReference type="InterPro" id="IPR009057">
    <property type="entry name" value="Homeodomain-like_sf"/>
</dbReference>
<keyword evidence="1" id="KW-0805">Transcription regulation</keyword>
<dbReference type="PROSITE" id="PS01124">
    <property type="entry name" value="HTH_ARAC_FAMILY_2"/>
    <property type="match status" value="1"/>
</dbReference>